<accession>A0A498J3L1</accession>
<feature type="transmembrane region" description="Helical" evidence="1">
    <location>
        <begin position="36"/>
        <end position="54"/>
    </location>
</feature>
<proteinExistence type="predicted"/>
<keyword evidence="3" id="KW-1185">Reference proteome</keyword>
<evidence type="ECO:0000256" key="1">
    <source>
        <dbReference type="SAM" id="Phobius"/>
    </source>
</evidence>
<comment type="caution">
    <text evidence="2">The sequence shown here is derived from an EMBL/GenBank/DDBJ whole genome shotgun (WGS) entry which is preliminary data.</text>
</comment>
<feature type="transmembrane region" description="Helical" evidence="1">
    <location>
        <begin position="60"/>
        <end position="79"/>
    </location>
</feature>
<dbReference type="Proteomes" id="UP000290289">
    <property type="component" value="Chromosome 9"/>
</dbReference>
<sequence length="80" mass="9305">MVDLRSLGTFLLNIHNLQKLAYNFLCISFRHIFRELLRVILLLFLLFGFAPCPVRQEHRGFGILLLLVALGASPYTFCFY</sequence>
<evidence type="ECO:0000313" key="3">
    <source>
        <dbReference type="Proteomes" id="UP000290289"/>
    </source>
</evidence>
<reference evidence="2 3" key="1">
    <citation type="submission" date="2018-10" db="EMBL/GenBank/DDBJ databases">
        <title>A high-quality apple genome assembly.</title>
        <authorList>
            <person name="Hu J."/>
        </authorList>
    </citation>
    <scope>NUCLEOTIDE SEQUENCE [LARGE SCALE GENOMIC DNA]</scope>
    <source>
        <strain evidence="3">cv. HFTH1</strain>
        <tissue evidence="2">Young leaf</tissue>
    </source>
</reference>
<keyword evidence="1" id="KW-0812">Transmembrane</keyword>
<protein>
    <submittedName>
        <fullName evidence="2">Uncharacterized protein</fullName>
    </submittedName>
</protein>
<name>A0A498J3L1_MALDO</name>
<dbReference type="AlphaFoldDB" id="A0A498J3L1"/>
<dbReference type="EMBL" id="RDQH01000335">
    <property type="protein sequence ID" value="RXH90080.1"/>
    <property type="molecule type" value="Genomic_DNA"/>
</dbReference>
<keyword evidence="1" id="KW-1133">Transmembrane helix</keyword>
<organism evidence="2 3">
    <name type="scientific">Malus domestica</name>
    <name type="common">Apple</name>
    <name type="synonym">Pyrus malus</name>
    <dbReference type="NCBI Taxonomy" id="3750"/>
    <lineage>
        <taxon>Eukaryota</taxon>
        <taxon>Viridiplantae</taxon>
        <taxon>Streptophyta</taxon>
        <taxon>Embryophyta</taxon>
        <taxon>Tracheophyta</taxon>
        <taxon>Spermatophyta</taxon>
        <taxon>Magnoliopsida</taxon>
        <taxon>eudicotyledons</taxon>
        <taxon>Gunneridae</taxon>
        <taxon>Pentapetalae</taxon>
        <taxon>rosids</taxon>
        <taxon>fabids</taxon>
        <taxon>Rosales</taxon>
        <taxon>Rosaceae</taxon>
        <taxon>Amygdaloideae</taxon>
        <taxon>Maleae</taxon>
        <taxon>Malus</taxon>
    </lineage>
</organism>
<keyword evidence="1" id="KW-0472">Membrane</keyword>
<gene>
    <name evidence="2" type="ORF">DVH24_032437</name>
</gene>
<evidence type="ECO:0000313" key="2">
    <source>
        <dbReference type="EMBL" id="RXH90080.1"/>
    </source>
</evidence>